<proteinExistence type="predicted"/>
<accession>A0A2W1JER7</accession>
<evidence type="ECO:0008006" key="3">
    <source>
        <dbReference type="Google" id="ProtNLM"/>
    </source>
</evidence>
<dbReference type="OrthoDB" id="6960201at2"/>
<sequence>MEFDNNLVRKILLEAEKADAGELITSFDCDGAAQQLVSEHVYLMVKEGLLEGTPHETQATFIDAYFISRITWKGHQLLKNMKNDTIWKKVTADARDRGQSLSISILDKLLSKALEKHLGL</sequence>
<dbReference type="AlphaFoldDB" id="A0A2W1JER7"/>
<organism evidence="1 2">
    <name type="scientific">Acaryochloris thomasi RCC1774</name>
    <dbReference type="NCBI Taxonomy" id="1764569"/>
    <lineage>
        <taxon>Bacteria</taxon>
        <taxon>Bacillati</taxon>
        <taxon>Cyanobacteriota</taxon>
        <taxon>Cyanophyceae</taxon>
        <taxon>Acaryochloridales</taxon>
        <taxon>Acaryochloridaceae</taxon>
        <taxon>Acaryochloris</taxon>
        <taxon>Acaryochloris thomasi</taxon>
    </lineage>
</organism>
<reference evidence="1 2" key="1">
    <citation type="journal article" date="2018" name="Sci. Rep.">
        <title>A novel species of the marine cyanobacterium Acaryochloris with a unique pigment content and lifestyle.</title>
        <authorList>
            <person name="Partensky F."/>
            <person name="Six C."/>
            <person name="Ratin M."/>
            <person name="Garczarek L."/>
            <person name="Vaulot D."/>
            <person name="Probert I."/>
            <person name="Calteau A."/>
            <person name="Gourvil P."/>
            <person name="Marie D."/>
            <person name="Grebert T."/>
            <person name="Bouchier C."/>
            <person name="Le Panse S."/>
            <person name="Gachenot M."/>
            <person name="Rodriguez F."/>
            <person name="Garrido J.L."/>
        </authorList>
    </citation>
    <scope>NUCLEOTIDE SEQUENCE [LARGE SCALE GENOMIC DNA]</scope>
    <source>
        <strain evidence="1 2">RCC1774</strain>
    </source>
</reference>
<name>A0A2W1JER7_9CYAN</name>
<evidence type="ECO:0000313" key="2">
    <source>
        <dbReference type="Proteomes" id="UP000248857"/>
    </source>
</evidence>
<evidence type="ECO:0000313" key="1">
    <source>
        <dbReference type="EMBL" id="PZD70235.1"/>
    </source>
</evidence>
<keyword evidence="2" id="KW-1185">Reference proteome</keyword>
<comment type="caution">
    <text evidence="1">The sequence shown here is derived from an EMBL/GenBank/DDBJ whole genome shotgun (WGS) entry which is preliminary data.</text>
</comment>
<dbReference type="EMBL" id="PQWO01000048">
    <property type="protein sequence ID" value="PZD70235.1"/>
    <property type="molecule type" value="Genomic_DNA"/>
</dbReference>
<dbReference type="Pfam" id="PF10711">
    <property type="entry name" value="DUF2513"/>
    <property type="match status" value="1"/>
</dbReference>
<dbReference type="InterPro" id="IPR019650">
    <property type="entry name" value="DUF2513"/>
</dbReference>
<dbReference type="Proteomes" id="UP000248857">
    <property type="component" value="Unassembled WGS sequence"/>
</dbReference>
<dbReference type="RefSeq" id="WP_110989197.1">
    <property type="nucleotide sequence ID" value="NZ_CAWNWM010000048.1"/>
</dbReference>
<protein>
    <recommendedName>
        <fullName evidence="3">DUF2513 domain-containing protein</fullName>
    </recommendedName>
</protein>
<gene>
    <name evidence="1" type="ORF">C1752_15927</name>
</gene>